<keyword evidence="8" id="KW-1185">Reference proteome</keyword>
<dbReference type="OrthoDB" id="9811754at2"/>
<feature type="domain" description="Multidrug resistance protein MdtA-like barrel-sandwich hybrid" evidence="5">
    <location>
        <begin position="46"/>
        <end position="233"/>
    </location>
</feature>
<reference evidence="7 8" key="1">
    <citation type="submission" date="2016-12" db="EMBL/GenBank/DDBJ databases">
        <title>Draft genome sequences of strains Salinicola socius SMB35, Salinicola sp. MH3R3-1 and Chromohalobacter sp. SMB17 from the Verkhnekamsk potash mining region of Russia.</title>
        <authorList>
            <person name="Mavrodi D.V."/>
            <person name="Olsson B.E."/>
            <person name="Korsakova E.S."/>
            <person name="Pyankova A."/>
            <person name="Mavrodi O.V."/>
            <person name="Plotnikova E.G."/>
        </authorList>
    </citation>
    <scope>NUCLEOTIDE SEQUENCE [LARGE SCALE GENOMIC DNA]</scope>
    <source>
        <strain evidence="7 8">SMB35</strain>
    </source>
</reference>
<keyword evidence="3" id="KW-0472">Membrane</keyword>
<dbReference type="Pfam" id="PF25917">
    <property type="entry name" value="BSH_RND"/>
    <property type="match status" value="1"/>
</dbReference>
<accession>A0A1Q8SUR2</accession>
<dbReference type="GO" id="GO:0055085">
    <property type="term" value="P:transmembrane transport"/>
    <property type="evidence" value="ECO:0007669"/>
    <property type="project" value="InterPro"/>
</dbReference>
<dbReference type="InterPro" id="IPR058792">
    <property type="entry name" value="Beta-barrel_RND_2"/>
</dbReference>
<dbReference type="InterPro" id="IPR050739">
    <property type="entry name" value="MFP"/>
</dbReference>
<proteinExistence type="inferred from homology"/>
<evidence type="ECO:0000256" key="1">
    <source>
        <dbReference type="ARBA" id="ARBA00009477"/>
    </source>
</evidence>
<comment type="caution">
    <text evidence="7">The sequence shown here is derived from an EMBL/GenBank/DDBJ whole genome shotgun (WGS) entry which is preliminary data.</text>
</comment>
<dbReference type="STRING" id="404433.BTW07_05900"/>
<sequence length="363" mass="39651">MKIKKKLYSAAVVLVVLAVALVLVWRWWHTGRYFVETDNAYVHTDSVAVRAELSARVIDVAVDDNQRVKQGDLLVQLDDRDTRSQLAQSRAQLAVSTANVIQAERQVDLDQASIDEAQAQVTAAQSDVSQARQHLERSQSLAANNYASRQQLQDDQATLRVAQATLAARQASVESAKRRLSADRASIDSAKANRDAAQADIDYAQSQLAKTRIVARRDGVIGNLSVEPGDLAQPSLTLMQLVPVSSAYVVGNYKETQIERMRVGQPVSLEVDAYPDIEFTGKIDSVAPATGTQFSLLPQDNATGNFNKIVQRVPVKIRVTGPEDQLWRLQAGLSVVPSVDTREVDGQAIYFDPGPHLEDGPGS</sequence>
<dbReference type="AlphaFoldDB" id="A0A1Q8SUR2"/>
<evidence type="ECO:0000313" key="7">
    <source>
        <dbReference type="EMBL" id="OLO05143.1"/>
    </source>
</evidence>
<dbReference type="InterPro" id="IPR058624">
    <property type="entry name" value="MdtA-like_HH"/>
</dbReference>
<keyword evidence="2" id="KW-0175">Coiled coil</keyword>
<organism evidence="7 8">
    <name type="scientific">Salinicola socius</name>
    <dbReference type="NCBI Taxonomy" id="404433"/>
    <lineage>
        <taxon>Bacteria</taxon>
        <taxon>Pseudomonadati</taxon>
        <taxon>Pseudomonadota</taxon>
        <taxon>Gammaproteobacteria</taxon>
        <taxon>Oceanospirillales</taxon>
        <taxon>Halomonadaceae</taxon>
        <taxon>Salinicola</taxon>
    </lineage>
</organism>
<dbReference type="Gene3D" id="2.40.30.170">
    <property type="match status" value="1"/>
</dbReference>
<evidence type="ECO:0000259" key="4">
    <source>
        <dbReference type="Pfam" id="PF25876"/>
    </source>
</evidence>
<evidence type="ECO:0000256" key="2">
    <source>
        <dbReference type="SAM" id="Coils"/>
    </source>
</evidence>
<dbReference type="PANTHER" id="PTHR30386:SF24">
    <property type="entry name" value="MULTIDRUG RESISTANCE EFFLUX PUMP"/>
    <property type="match status" value="1"/>
</dbReference>
<evidence type="ECO:0000259" key="6">
    <source>
        <dbReference type="Pfam" id="PF25954"/>
    </source>
</evidence>
<evidence type="ECO:0000313" key="8">
    <source>
        <dbReference type="Proteomes" id="UP000186878"/>
    </source>
</evidence>
<name>A0A1Q8SUR2_9GAMM</name>
<protein>
    <submittedName>
        <fullName evidence="7">Secretion protein HlyD</fullName>
    </submittedName>
</protein>
<dbReference type="Gene3D" id="2.40.50.100">
    <property type="match status" value="1"/>
</dbReference>
<evidence type="ECO:0000259" key="5">
    <source>
        <dbReference type="Pfam" id="PF25917"/>
    </source>
</evidence>
<feature type="coiled-coil region" evidence="2">
    <location>
        <begin position="100"/>
        <end position="134"/>
    </location>
</feature>
<dbReference type="SUPFAM" id="SSF111369">
    <property type="entry name" value="HlyD-like secretion proteins"/>
    <property type="match status" value="2"/>
</dbReference>
<dbReference type="Pfam" id="PF25876">
    <property type="entry name" value="HH_MFP_RND"/>
    <property type="match status" value="1"/>
</dbReference>
<dbReference type="InterPro" id="IPR058625">
    <property type="entry name" value="MdtA-like_BSH"/>
</dbReference>
<comment type="similarity">
    <text evidence="1">Belongs to the membrane fusion protein (MFP) (TC 8.A.1) family.</text>
</comment>
<evidence type="ECO:0000256" key="3">
    <source>
        <dbReference type="SAM" id="Phobius"/>
    </source>
</evidence>
<gene>
    <name evidence="7" type="ORF">BTW07_05900</name>
</gene>
<feature type="domain" description="CusB-like beta-barrel" evidence="6">
    <location>
        <begin position="252"/>
        <end position="290"/>
    </location>
</feature>
<feature type="domain" description="Multidrug resistance protein MdtA-like alpha-helical hairpin" evidence="4">
    <location>
        <begin position="115"/>
        <end position="180"/>
    </location>
</feature>
<dbReference type="Gene3D" id="1.10.287.470">
    <property type="entry name" value="Helix hairpin bin"/>
    <property type="match status" value="1"/>
</dbReference>
<keyword evidence="3" id="KW-1133">Transmembrane helix</keyword>
<dbReference type="Pfam" id="PF25954">
    <property type="entry name" value="Beta-barrel_RND_2"/>
    <property type="match status" value="1"/>
</dbReference>
<dbReference type="EMBL" id="MSDO01000005">
    <property type="protein sequence ID" value="OLO05143.1"/>
    <property type="molecule type" value="Genomic_DNA"/>
</dbReference>
<dbReference type="PANTHER" id="PTHR30386">
    <property type="entry name" value="MEMBRANE FUSION SUBUNIT OF EMRAB-TOLC MULTIDRUG EFFLUX PUMP"/>
    <property type="match status" value="1"/>
</dbReference>
<dbReference type="RefSeq" id="WP_075569240.1">
    <property type="nucleotide sequence ID" value="NZ_MSDO01000005.1"/>
</dbReference>
<keyword evidence="3" id="KW-0812">Transmembrane</keyword>
<feature type="transmembrane region" description="Helical" evidence="3">
    <location>
        <begin position="7"/>
        <end position="28"/>
    </location>
</feature>
<dbReference type="Proteomes" id="UP000186878">
    <property type="component" value="Unassembled WGS sequence"/>
</dbReference>